<accession>A0A8R7VBZ1</accession>
<dbReference type="AlphaFoldDB" id="A0A8R7VBZ1"/>
<dbReference type="Proteomes" id="UP000015106">
    <property type="component" value="Chromosome 7"/>
</dbReference>
<keyword evidence="3" id="KW-1185">Reference proteome</keyword>
<evidence type="ECO:0000313" key="2">
    <source>
        <dbReference type="EnsemblPlants" id="TuG1812G0700004758.01.T01"/>
    </source>
</evidence>
<name>A0A8R7VBZ1_TRIUA</name>
<sequence>MEAPPRRPPPARSDKPRPSSSPTRLPFLLAAAQVGSPARSVCRWSGVAVAAGLLCLCKSSLFSQVRAPPERCGHPYRGLVVAREPAGPPHFPHL</sequence>
<feature type="compositionally biased region" description="Pro residues" evidence="1">
    <location>
        <begin position="1"/>
        <end position="11"/>
    </location>
</feature>
<dbReference type="Gramene" id="TuG1812G0700004758.01.T01">
    <property type="protein sequence ID" value="TuG1812G0700004758.01.T01"/>
    <property type="gene ID" value="TuG1812G0700004758.01"/>
</dbReference>
<protein>
    <submittedName>
        <fullName evidence="2">Uncharacterized protein</fullName>
    </submittedName>
</protein>
<organism evidence="2 3">
    <name type="scientific">Triticum urartu</name>
    <name type="common">Red wild einkorn</name>
    <name type="synonym">Crithodium urartu</name>
    <dbReference type="NCBI Taxonomy" id="4572"/>
    <lineage>
        <taxon>Eukaryota</taxon>
        <taxon>Viridiplantae</taxon>
        <taxon>Streptophyta</taxon>
        <taxon>Embryophyta</taxon>
        <taxon>Tracheophyta</taxon>
        <taxon>Spermatophyta</taxon>
        <taxon>Magnoliopsida</taxon>
        <taxon>Liliopsida</taxon>
        <taxon>Poales</taxon>
        <taxon>Poaceae</taxon>
        <taxon>BOP clade</taxon>
        <taxon>Pooideae</taxon>
        <taxon>Triticodae</taxon>
        <taxon>Triticeae</taxon>
        <taxon>Triticinae</taxon>
        <taxon>Triticum</taxon>
    </lineage>
</organism>
<feature type="region of interest" description="Disordered" evidence="1">
    <location>
        <begin position="1"/>
        <end position="23"/>
    </location>
</feature>
<evidence type="ECO:0000313" key="3">
    <source>
        <dbReference type="Proteomes" id="UP000015106"/>
    </source>
</evidence>
<reference evidence="2" key="3">
    <citation type="submission" date="2022-06" db="UniProtKB">
        <authorList>
            <consortium name="EnsemblPlants"/>
        </authorList>
    </citation>
    <scope>IDENTIFICATION</scope>
</reference>
<evidence type="ECO:0000256" key="1">
    <source>
        <dbReference type="SAM" id="MobiDB-lite"/>
    </source>
</evidence>
<proteinExistence type="predicted"/>
<reference evidence="3" key="1">
    <citation type="journal article" date="2013" name="Nature">
        <title>Draft genome of the wheat A-genome progenitor Triticum urartu.</title>
        <authorList>
            <person name="Ling H.Q."/>
            <person name="Zhao S."/>
            <person name="Liu D."/>
            <person name="Wang J."/>
            <person name="Sun H."/>
            <person name="Zhang C."/>
            <person name="Fan H."/>
            <person name="Li D."/>
            <person name="Dong L."/>
            <person name="Tao Y."/>
            <person name="Gao C."/>
            <person name="Wu H."/>
            <person name="Li Y."/>
            <person name="Cui Y."/>
            <person name="Guo X."/>
            <person name="Zheng S."/>
            <person name="Wang B."/>
            <person name="Yu K."/>
            <person name="Liang Q."/>
            <person name="Yang W."/>
            <person name="Lou X."/>
            <person name="Chen J."/>
            <person name="Feng M."/>
            <person name="Jian J."/>
            <person name="Zhang X."/>
            <person name="Luo G."/>
            <person name="Jiang Y."/>
            <person name="Liu J."/>
            <person name="Wang Z."/>
            <person name="Sha Y."/>
            <person name="Zhang B."/>
            <person name="Wu H."/>
            <person name="Tang D."/>
            <person name="Shen Q."/>
            <person name="Xue P."/>
            <person name="Zou S."/>
            <person name="Wang X."/>
            <person name="Liu X."/>
            <person name="Wang F."/>
            <person name="Yang Y."/>
            <person name="An X."/>
            <person name="Dong Z."/>
            <person name="Zhang K."/>
            <person name="Zhang X."/>
            <person name="Luo M.C."/>
            <person name="Dvorak J."/>
            <person name="Tong Y."/>
            <person name="Wang J."/>
            <person name="Yang H."/>
            <person name="Li Z."/>
            <person name="Wang D."/>
            <person name="Zhang A."/>
            <person name="Wang J."/>
        </authorList>
    </citation>
    <scope>NUCLEOTIDE SEQUENCE</scope>
    <source>
        <strain evidence="3">cv. G1812</strain>
    </source>
</reference>
<dbReference type="EnsemblPlants" id="TuG1812G0700004758.01.T01">
    <property type="protein sequence ID" value="TuG1812G0700004758.01.T01"/>
    <property type="gene ID" value="TuG1812G0700004758.01"/>
</dbReference>
<reference evidence="2" key="2">
    <citation type="submission" date="2018-03" db="EMBL/GenBank/DDBJ databases">
        <title>The Triticum urartu genome reveals the dynamic nature of wheat genome evolution.</title>
        <authorList>
            <person name="Ling H."/>
            <person name="Ma B."/>
            <person name="Shi X."/>
            <person name="Liu H."/>
            <person name="Dong L."/>
            <person name="Sun H."/>
            <person name="Cao Y."/>
            <person name="Gao Q."/>
            <person name="Zheng S."/>
            <person name="Li Y."/>
            <person name="Yu Y."/>
            <person name="Du H."/>
            <person name="Qi M."/>
            <person name="Li Y."/>
            <person name="Yu H."/>
            <person name="Cui Y."/>
            <person name="Wang N."/>
            <person name="Chen C."/>
            <person name="Wu H."/>
            <person name="Zhao Y."/>
            <person name="Zhang J."/>
            <person name="Li Y."/>
            <person name="Zhou W."/>
            <person name="Zhang B."/>
            <person name="Hu W."/>
            <person name="Eijk M."/>
            <person name="Tang J."/>
            <person name="Witsenboer H."/>
            <person name="Zhao S."/>
            <person name="Li Z."/>
            <person name="Zhang A."/>
            <person name="Wang D."/>
            <person name="Liang C."/>
        </authorList>
    </citation>
    <scope>NUCLEOTIDE SEQUENCE [LARGE SCALE GENOMIC DNA]</scope>
    <source>
        <strain evidence="2">cv. G1812</strain>
    </source>
</reference>